<evidence type="ECO:0000256" key="2">
    <source>
        <dbReference type="ARBA" id="ARBA00004760"/>
    </source>
</evidence>
<dbReference type="GO" id="GO:0005783">
    <property type="term" value="C:endoplasmic reticulum"/>
    <property type="evidence" value="ECO:0007669"/>
    <property type="project" value="TreeGrafter"/>
</dbReference>
<evidence type="ECO:0000256" key="9">
    <source>
        <dbReference type="ARBA" id="ARBA00023098"/>
    </source>
</evidence>
<dbReference type="GO" id="GO:0046512">
    <property type="term" value="P:sphingosine biosynthetic process"/>
    <property type="evidence" value="ECO:0007669"/>
    <property type="project" value="TreeGrafter"/>
</dbReference>
<dbReference type="Ensembl" id="ENSMAMT00000046747.1">
    <property type="protein sequence ID" value="ENSMAMP00000047962.1"/>
    <property type="gene ID" value="ENSMAMG00000022776.2"/>
</dbReference>
<comment type="catalytic activity">
    <reaction evidence="15">
        <text>octadecanoyl-CoA + L-serine + H(+) = 3-oxoeicosasphinganine + CO2 + CoA</text>
        <dbReference type="Rhea" id="RHEA:33683"/>
        <dbReference type="ChEBI" id="CHEBI:15378"/>
        <dbReference type="ChEBI" id="CHEBI:16526"/>
        <dbReference type="ChEBI" id="CHEBI:33384"/>
        <dbReference type="ChEBI" id="CHEBI:57287"/>
        <dbReference type="ChEBI" id="CHEBI:57394"/>
        <dbReference type="ChEBI" id="CHEBI:65073"/>
    </reaction>
    <physiologicalReaction direction="left-to-right" evidence="15">
        <dbReference type="Rhea" id="RHEA:33684"/>
    </physiologicalReaction>
</comment>
<evidence type="ECO:0000313" key="22">
    <source>
        <dbReference type="Proteomes" id="UP000261640"/>
    </source>
</evidence>
<comment type="catalytic activity">
    <reaction evidence="16">
        <text>L-serine + hexadecanoyl-CoA + H(+) = 3-oxosphinganine + CO2 + CoA</text>
        <dbReference type="Rhea" id="RHEA:14761"/>
        <dbReference type="ChEBI" id="CHEBI:15378"/>
        <dbReference type="ChEBI" id="CHEBI:16526"/>
        <dbReference type="ChEBI" id="CHEBI:33384"/>
        <dbReference type="ChEBI" id="CHEBI:57287"/>
        <dbReference type="ChEBI" id="CHEBI:57379"/>
        <dbReference type="ChEBI" id="CHEBI:58299"/>
        <dbReference type="EC" id="2.3.1.50"/>
    </reaction>
    <physiologicalReaction direction="left-to-right" evidence="16">
        <dbReference type="Rhea" id="RHEA:14762"/>
    </physiologicalReaction>
</comment>
<evidence type="ECO:0000256" key="5">
    <source>
        <dbReference type="ARBA" id="ARBA00013220"/>
    </source>
</evidence>
<comment type="catalytic activity">
    <reaction evidence="18">
        <text>tetradecanoyl-CoA + L-serine + H(+) = 3-oxohexadecasphinganine + CO2 + CoA</text>
        <dbReference type="Rhea" id="RHEA:35675"/>
        <dbReference type="ChEBI" id="CHEBI:15378"/>
        <dbReference type="ChEBI" id="CHEBI:16526"/>
        <dbReference type="ChEBI" id="CHEBI:33384"/>
        <dbReference type="ChEBI" id="CHEBI:57287"/>
        <dbReference type="ChEBI" id="CHEBI:57385"/>
        <dbReference type="ChEBI" id="CHEBI:71007"/>
    </reaction>
    <physiologicalReaction direction="left-to-right" evidence="18">
        <dbReference type="Rhea" id="RHEA:35676"/>
    </physiologicalReaction>
</comment>
<dbReference type="InterPro" id="IPR015424">
    <property type="entry name" value="PyrdxlP-dep_Trfase"/>
</dbReference>
<evidence type="ECO:0000256" key="15">
    <source>
        <dbReference type="ARBA" id="ARBA00047694"/>
    </source>
</evidence>
<evidence type="ECO:0000256" key="1">
    <source>
        <dbReference type="ARBA" id="ARBA00001933"/>
    </source>
</evidence>
<accession>A0A7N8X6P7</accession>
<evidence type="ECO:0000313" key="21">
    <source>
        <dbReference type="Ensembl" id="ENSMAMP00000047962.1"/>
    </source>
</evidence>
<feature type="domain" description="Aminotransferase class I/classII large" evidence="20">
    <location>
        <begin position="99"/>
        <end position="284"/>
    </location>
</feature>
<dbReference type="PANTHER" id="PTHR13693:SF2">
    <property type="entry name" value="SERINE PALMITOYLTRANSFERASE 1"/>
    <property type="match status" value="1"/>
</dbReference>
<protein>
    <recommendedName>
        <fullName evidence="11">Serine palmitoyltransferase 1</fullName>
        <ecNumber evidence="5">2.3.1.50</ecNumber>
    </recommendedName>
    <alternativeName>
        <fullName evidence="12">Long chain base biosynthesis protein 1</fullName>
    </alternativeName>
    <alternativeName>
        <fullName evidence="13">Serine-palmitoyl-CoA transferase 1</fullName>
    </alternativeName>
</protein>
<dbReference type="EC" id="2.3.1.50" evidence="5"/>
<dbReference type="SUPFAM" id="SSF53383">
    <property type="entry name" value="PLP-dependent transferases"/>
    <property type="match status" value="1"/>
</dbReference>
<comment type="similarity">
    <text evidence="4">Belongs to the class-II pyridoxal-phosphate-dependent aminotransferase family.</text>
</comment>
<evidence type="ECO:0000256" key="8">
    <source>
        <dbReference type="ARBA" id="ARBA00022919"/>
    </source>
</evidence>
<comment type="function">
    <text evidence="14">Component of the serine palmitoyltransferase multisubunit enzyme (SPT) that catalyzes the initial and rate-limiting step in sphingolipid biosynthesis by condensing L-serine and activated acyl-CoA (most commonly palmitoyl-CoA) to form long-chain bases. The SPT complex is also composed of SPTLC2 or SPTLC3 and SPTSSA or SPTSSB. Within this complex, the heterodimer with SPTLC2 or SPTLC3 forms the catalytic core. The composition of the serine palmitoyltransferase (SPT) complex determines the substrate preference. The SPTLC1-SPTLC2-SPTSSA complex shows a strong preference for C16-CoA substrate, while the SPTLC1-SPTLC3-SPTSSA isozyme uses both C14-CoA and C16-CoA as substrates, with a slight preference for C14-CoA. The SPTLC1-SPTLC2-SPTSSB complex shows a strong preference for C18-CoA substrate, while the SPTLC1-SPTLC3-SPTSSB isozyme displays an ability to use a broader range of acyl-CoAs, without apparent preference. Required for adipocyte cell viability and metabolic homeostasis.</text>
</comment>
<reference evidence="21" key="2">
    <citation type="submission" date="2025-09" db="UniProtKB">
        <authorList>
            <consortium name="Ensembl"/>
        </authorList>
    </citation>
    <scope>IDENTIFICATION</scope>
</reference>
<dbReference type="GeneTree" id="ENSGT00550000074872"/>
<evidence type="ECO:0000259" key="20">
    <source>
        <dbReference type="Pfam" id="PF00155"/>
    </source>
</evidence>
<dbReference type="InterPro" id="IPR050087">
    <property type="entry name" value="AON_synthase_class-II"/>
</dbReference>
<feature type="transmembrane region" description="Helical" evidence="19">
    <location>
        <begin position="161"/>
        <end position="179"/>
    </location>
</feature>
<comment type="pathway">
    <text evidence="2">Lipid metabolism; sphingolipid metabolism.</text>
</comment>
<dbReference type="Pfam" id="PF00155">
    <property type="entry name" value="Aminotran_1_2"/>
    <property type="match status" value="1"/>
</dbReference>
<evidence type="ECO:0000256" key="12">
    <source>
        <dbReference type="ARBA" id="ARBA00041765"/>
    </source>
</evidence>
<keyword evidence="22" id="KW-1185">Reference proteome</keyword>
<keyword evidence="8" id="KW-0746">Sphingolipid metabolism</keyword>
<dbReference type="GO" id="GO:0046513">
    <property type="term" value="P:ceramide biosynthetic process"/>
    <property type="evidence" value="ECO:0007669"/>
    <property type="project" value="TreeGrafter"/>
</dbReference>
<comment type="pathway">
    <text evidence="3">Sphingolipid metabolism.</text>
</comment>
<evidence type="ECO:0000256" key="19">
    <source>
        <dbReference type="SAM" id="Phobius"/>
    </source>
</evidence>
<evidence type="ECO:0000256" key="6">
    <source>
        <dbReference type="ARBA" id="ARBA00022679"/>
    </source>
</evidence>
<proteinExistence type="inferred from homology"/>
<evidence type="ECO:0000256" key="17">
    <source>
        <dbReference type="ARBA" id="ARBA00047997"/>
    </source>
</evidence>
<sequence>KMASGQQWVLVEMVQAFYEAPAYHLILEGILILWIIRLLFSKTYKLHETYKLTEKEKEDLIEEWQPEPLVPFVSKDHPSLNYDVVTGPPSHNIVINGKECINFASFNFLGLLDNERVKVSALASLKKYGVGTCGPRGFYGTFDVHLELESRLAKFMKTEEAIIYSYGFATIASAIPAYSKRGDIIFVDEAACFSIQKGLQASRSLIKYFKHNDMEDLERLLKEQDMEDHKNPRKARVTRKFIVVEGLYINTADICPLPELVKLKYKYKVRIFLEESMSFGVLGEHGRGVTEHFGISRLSGQGYCFSASLPPMLAAAAIEALNIMEEDPGIFDLLSEKCRHVHKALQGTTGLKLVGVPFAPALHLQLERSSGSRDSDVQLLHGFTCVDEISLAAALLCNHLWFVCSIRVVVTIEQTEEDIQKAVSCIQEAASAILK</sequence>
<keyword evidence="19" id="KW-0812">Transmembrane</keyword>
<evidence type="ECO:0000256" key="10">
    <source>
        <dbReference type="ARBA" id="ARBA00023315"/>
    </source>
</evidence>
<comment type="cofactor">
    <cofactor evidence="1">
        <name>pyridoxal 5'-phosphate</name>
        <dbReference type="ChEBI" id="CHEBI:597326"/>
    </cofactor>
</comment>
<reference evidence="21" key="1">
    <citation type="submission" date="2025-08" db="UniProtKB">
        <authorList>
            <consortium name="Ensembl"/>
        </authorList>
    </citation>
    <scope>IDENTIFICATION</scope>
</reference>
<evidence type="ECO:0000256" key="16">
    <source>
        <dbReference type="ARBA" id="ARBA00047854"/>
    </source>
</evidence>
<evidence type="ECO:0000256" key="14">
    <source>
        <dbReference type="ARBA" id="ARBA00045191"/>
    </source>
</evidence>
<comment type="catalytic activity">
    <reaction evidence="17">
        <text>dodecanoyl-CoA + L-serine + H(+) = 3-oxotetradecasphinganine + CO2 + CoA</text>
        <dbReference type="Rhea" id="RHEA:35679"/>
        <dbReference type="ChEBI" id="CHEBI:15378"/>
        <dbReference type="ChEBI" id="CHEBI:16526"/>
        <dbReference type="ChEBI" id="CHEBI:33384"/>
        <dbReference type="ChEBI" id="CHEBI:57287"/>
        <dbReference type="ChEBI" id="CHEBI:57375"/>
        <dbReference type="ChEBI" id="CHEBI:71008"/>
    </reaction>
    <physiologicalReaction direction="left-to-right" evidence="17">
        <dbReference type="Rhea" id="RHEA:35680"/>
    </physiologicalReaction>
</comment>
<feature type="transmembrane region" description="Helical" evidence="19">
    <location>
        <begin position="20"/>
        <end position="40"/>
    </location>
</feature>
<evidence type="ECO:0000256" key="18">
    <source>
        <dbReference type="ARBA" id="ARBA00048253"/>
    </source>
</evidence>
<evidence type="ECO:0000256" key="4">
    <source>
        <dbReference type="ARBA" id="ARBA00008392"/>
    </source>
</evidence>
<keyword evidence="10" id="KW-0012">Acyltransferase</keyword>
<evidence type="ECO:0000256" key="11">
    <source>
        <dbReference type="ARBA" id="ARBA00041066"/>
    </source>
</evidence>
<dbReference type="GO" id="GO:0004758">
    <property type="term" value="F:serine C-palmitoyltransferase activity"/>
    <property type="evidence" value="ECO:0007669"/>
    <property type="project" value="UniProtKB-EC"/>
</dbReference>
<keyword evidence="19" id="KW-1133">Transmembrane helix</keyword>
<name>A0A7N8X6P7_9TELE</name>
<dbReference type="Proteomes" id="UP000261640">
    <property type="component" value="Unplaced"/>
</dbReference>
<evidence type="ECO:0000256" key="7">
    <source>
        <dbReference type="ARBA" id="ARBA00022898"/>
    </source>
</evidence>
<keyword evidence="6" id="KW-0808">Transferase</keyword>
<keyword evidence="19" id="KW-0472">Membrane</keyword>
<dbReference type="InterPro" id="IPR004839">
    <property type="entry name" value="Aminotransferase_I/II_large"/>
</dbReference>
<dbReference type="Gene3D" id="3.40.640.10">
    <property type="entry name" value="Type I PLP-dependent aspartate aminotransferase-like (Major domain)"/>
    <property type="match status" value="1"/>
</dbReference>
<dbReference type="AlphaFoldDB" id="A0A7N8X6P7"/>
<keyword evidence="7" id="KW-0663">Pyridoxal phosphate</keyword>
<organism evidence="21 22">
    <name type="scientific">Mastacembelus armatus</name>
    <name type="common">zig-zag eel</name>
    <dbReference type="NCBI Taxonomy" id="205130"/>
    <lineage>
        <taxon>Eukaryota</taxon>
        <taxon>Metazoa</taxon>
        <taxon>Chordata</taxon>
        <taxon>Craniata</taxon>
        <taxon>Vertebrata</taxon>
        <taxon>Euteleostomi</taxon>
        <taxon>Actinopterygii</taxon>
        <taxon>Neopterygii</taxon>
        <taxon>Teleostei</taxon>
        <taxon>Neoteleostei</taxon>
        <taxon>Acanthomorphata</taxon>
        <taxon>Anabantaria</taxon>
        <taxon>Synbranchiformes</taxon>
        <taxon>Mastacembelidae</taxon>
        <taxon>Mastacembelus</taxon>
    </lineage>
</organism>
<dbReference type="GO" id="GO:0030170">
    <property type="term" value="F:pyridoxal phosphate binding"/>
    <property type="evidence" value="ECO:0007669"/>
    <property type="project" value="InterPro"/>
</dbReference>
<dbReference type="InterPro" id="IPR015421">
    <property type="entry name" value="PyrdxlP-dep_Trfase_major"/>
</dbReference>
<keyword evidence="9" id="KW-0443">Lipid metabolism</keyword>
<evidence type="ECO:0000256" key="13">
    <source>
        <dbReference type="ARBA" id="ARBA00042649"/>
    </source>
</evidence>
<evidence type="ECO:0000256" key="3">
    <source>
        <dbReference type="ARBA" id="ARBA00004991"/>
    </source>
</evidence>
<dbReference type="PANTHER" id="PTHR13693">
    <property type="entry name" value="CLASS II AMINOTRANSFERASE/8-AMINO-7-OXONONANOATE SYNTHASE"/>
    <property type="match status" value="1"/>
</dbReference>
<dbReference type="GO" id="GO:0016020">
    <property type="term" value="C:membrane"/>
    <property type="evidence" value="ECO:0007669"/>
    <property type="project" value="GOC"/>
</dbReference>